<organism evidence="2 3">
    <name type="scientific">Brevibacterium senegalense</name>
    <dbReference type="NCBI Taxonomy" id="1033736"/>
    <lineage>
        <taxon>Bacteria</taxon>
        <taxon>Bacillati</taxon>
        <taxon>Actinomycetota</taxon>
        <taxon>Actinomycetes</taxon>
        <taxon>Micrococcales</taxon>
        <taxon>Brevibacteriaceae</taxon>
        <taxon>Brevibacterium</taxon>
    </lineage>
</organism>
<reference evidence="2" key="2">
    <citation type="submission" date="2021-09" db="EMBL/GenBank/DDBJ databases">
        <authorList>
            <person name="Gilroy R."/>
        </authorList>
    </citation>
    <scope>NUCLEOTIDE SEQUENCE</scope>
    <source>
        <strain evidence="2">ChiGjej5B5-7349</strain>
    </source>
</reference>
<dbReference type="GO" id="GO:0008237">
    <property type="term" value="F:metallopeptidase activity"/>
    <property type="evidence" value="ECO:0007669"/>
    <property type="project" value="UniProtKB-KW"/>
</dbReference>
<accession>A0A921SN40</accession>
<dbReference type="GO" id="GO:0004175">
    <property type="term" value="F:endopeptidase activity"/>
    <property type="evidence" value="ECO:0007669"/>
    <property type="project" value="UniProtKB-ARBA"/>
</dbReference>
<feature type="domain" description="CAAX prenyl protease 2/Lysostaphin resistance protein A-like" evidence="1">
    <location>
        <begin position="3"/>
        <end position="54"/>
    </location>
</feature>
<dbReference type="GO" id="GO:0080120">
    <property type="term" value="P:CAAX-box protein maturation"/>
    <property type="evidence" value="ECO:0007669"/>
    <property type="project" value="UniProtKB-ARBA"/>
</dbReference>
<comment type="caution">
    <text evidence="2">The sequence shown here is derived from an EMBL/GenBank/DDBJ whole genome shotgun (WGS) entry which is preliminary data.</text>
</comment>
<evidence type="ECO:0000313" key="3">
    <source>
        <dbReference type="Proteomes" id="UP000784435"/>
    </source>
</evidence>
<dbReference type="EMBL" id="DYUK01000076">
    <property type="protein sequence ID" value="HJG79439.1"/>
    <property type="molecule type" value="Genomic_DNA"/>
</dbReference>
<evidence type="ECO:0000313" key="2">
    <source>
        <dbReference type="EMBL" id="HJG79439.1"/>
    </source>
</evidence>
<gene>
    <name evidence="2" type="ORF">K8V08_03410</name>
</gene>
<evidence type="ECO:0000259" key="1">
    <source>
        <dbReference type="Pfam" id="PF02517"/>
    </source>
</evidence>
<protein>
    <submittedName>
        <fullName evidence="2">CPBP family intramembrane metalloprotease</fullName>
    </submittedName>
</protein>
<dbReference type="InterPro" id="IPR003675">
    <property type="entry name" value="Rce1/LyrA-like_dom"/>
</dbReference>
<keyword evidence="2" id="KW-0645">Protease</keyword>
<dbReference type="Proteomes" id="UP000784435">
    <property type="component" value="Unassembled WGS sequence"/>
</dbReference>
<sequence length="62" mass="6302">MTAALVLGALLTPLGEELLFRGVLVNALVRCGPWATVLVSSAVFACAHGVDHLLPAAYALAG</sequence>
<reference evidence="2" key="1">
    <citation type="journal article" date="2021" name="PeerJ">
        <title>Extensive microbial diversity within the chicken gut microbiome revealed by metagenomics and culture.</title>
        <authorList>
            <person name="Gilroy R."/>
            <person name="Ravi A."/>
            <person name="Getino M."/>
            <person name="Pursley I."/>
            <person name="Horton D.L."/>
            <person name="Alikhan N.F."/>
            <person name="Baker D."/>
            <person name="Gharbi K."/>
            <person name="Hall N."/>
            <person name="Watson M."/>
            <person name="Adriaenssens E.M."/>
            <person name="Foster-Nyarko E."/>
            <person name="Jarju S."/>
            <person name="Secka A."/>
            <person name="Antonio M."/>
            <person name="Oren A."/>
            <person name="Chaudhuri R.R."/>
            <person name="La Ragione R."/>
            <person name="Hildebrand F."/>
            <person name="Pallen M.J."/>
        </authorList>
    </citation>
    <scope>NUCLEOTIDE SEQUENCE</scope>
    <source>
        <strain evidence="2">ChiGjej5B5-7349</strain>
    </source>
</reference>
<dbReference type="AlphaFoldDB" id="A0A921SN40"/>
<proteinExistence type="predicted"/>
<keyword evidence="2" id="KW-0378">Hydrolase</keyword>
<keyword evidence="2" id="KW-0482">Metalloprotease</keyword>
<dbReference type="Pfam" id="PF02517">
    <property type="entry name" value="Rce1-like"/>
    <property type="match status" value="1"/>
</dbReference>
<name>A0A921SN40_9MICO</name>